<name>A0AAD6KSV3_9ROSI</name>
<organism evidence="2 3">
    <name type="scientific">Salix udensis</name>
    <dbReference type="NCBI Taxonomy" id="889485"/>
    <lineage>
        <taxon>Eukaryota</taxon>
        <taxon>Viridiplantae</taxon>
        <taxon>Streptophyta</taxon>
        <taxon>Embryophyta</taxon>
        <taxon>Tracheophyta</taxon>
        <taxon>Spermatophyta</taxon>
        <taxon>Magnoliopsida</taxon>
        <taxon>eudicotyledons</taxon>
        <taxon>Gunneridae</taxon>
        <taxon>Pentapetalae</taxon>
        <taxon>rosids</taxon>
        <taxon>fabids</taxon>
        <taxon>Malpighiales</taxon>
        <taxon>Salicaceae</taxon>
        <taxon>Saliceae</taxon>
        <taxon>Salix</taxon>
    </lineage>
</organism>
<keyword evidence="3" id="KW-1185">Reference proteome</keyword>
<feature type="transmembrane region" description="Helical" evidence="1">
    <location>
        <begin position="77"/>
        <end position="102"/>
    </location>
</feature>
<sequence>MTNTSANIPSSVSQPTDLVRHKAIDQARPQHPCHQFLSPLFHLLPVQQVVLLLVVQQVALQVLAGLLVLLASKSDGFAAVASGGAASGGDGFASALASVLIFHFPHFLLMHSMPLLICMQICTGSGFAAVGTWEPSRYRWYFSFFLVMPEAANKESVVSILLQNYSRKRGLEIFAHK</sequence>
<evidence type="ECO:0000313" key="2">
    <source>
        <dbReference type="EMBL" id="KAJ6427894.1"/>
    </source>
</evidence>
<reference evidence="2 3" key="1">
    <citation type="journal article" date="2023" name="Int. J. Mol. Sci.">
        <title>De Novo Assembly and Annotation of 11 Diverse Shrub Willow (Salix) Genomes Reveals Novel Gene Organization in Sex-Linked Regions.</title>
        <authorList>
            <person name="Hyden B."/>
            <person name="Feng K."/>
            <person name="Yates T.B."/>
            <person name="Jawdy S."/>
            <person name="Cereghino C."/>
            <person name="Smart L.B."/>
            <person name="Muchero W."/>
        </authorList>
    </citation>
    <scope>NUCLEOTIDE SEQUENCE [LARGE SCALE GENOMIC DNA]</scope>
    <source>
        <tissue evidence="2">Shoot tip</tissue>
    </source>
</reference>
<comment type="caution">
    <text evidence="2">The sequence shown here is derived from an EMBL/GenBank/DDBJ whole genome shotgun (WGS) entry which is preliminary data.</text>
</comment>
<keyword evidence="1" id="KW-0472">Membrane</keyword>
<keyword evidence="1" id="KW-1133">Transmembrane helix</keyword>
<feature type="transmembrane region" description="Helical" evidence="1">
    <location>
        <begin position="49"/>
        <end position="70"/>
    </location>
</feature>
<dbReference type="AlphaFoldDB" id="A0AAD6KSV3"/>
<accession>A0AAD6KSV3</accession>
<evidence type="ECO:0000256" key="1">
    <source>
        <dbReference type="SAM" id="Phobius"/>
    </source>
</evidence>
<proteinExistence type="predicted"/>
<gene>
    <name evidence="2" type="ORF">OIU84_023321</name>
</gene>
<dbReference type="Proteomes" id="UP001162972">
    <property type="component" value="Chromosome 1"/>
</dbReference>
<feature type="transmembrane region" description="Helical" evidence="1">
    <location>
        <begin position="108"/>
        <end position="130"/>
    </location>
</feature>
<keyword evidence="1" id="KW-0812">Transmembrane</keyword>
<dbReference type="EMBL" id="JAPFFJ010000005">
    <property type="protein sequence ID" value="KAJ6427894.1"/>
    <property type="molecule type" value="Genomic_DNA"/>
</dbReference>
<evidence type="ECO:0000313" key="3">
    <source>
        <dbReference type="Proteomes" id="UP001162972"/>
    </source>
</evidence>
<protein>
    <submittedName>
        <fullName evidence="2">Uncharacterized protein</fullName>
    </submittedName>
</protein>